<reference evidence="2 3" key="1">
    <citation type="journal article" date="2020" name="Nat. Food">
        <title>A phased Vanilla planifolia genome enables genetic improvement of flavour and production.</title>
        <authorList>
            <person name="Hasing T."/>
            <person name="Tang H."/>
            <person name="Brym M."/>
            <person name="Khazi F."/>
            <person name="Huang T."/>
            <person name="Chambers A.H."/>
        </authorList>
    </citation>
    <scope>NUCLEOTIDE SEQUENCE [LARGE SCALE GENOMIC DNA]</scope>
    <source>
        <tissue evidence="2">Leaf</tissue>
    </source>
</reference>
<dbReference type="AlphaFoldDB" id="A0A835URI1"/>
<dbReference type="EMBL" id="JADCNL010000008">
    <property type="protein sequence ID" value="KAG0469990.1"/>
    <property type="molecule type" value="Genomic_DNA"/>
</dbReference>
<dbReference type="OrthoDB" id="513226at2759"/>
<keyword evidence="1" id="KW-0812">Transmembrane</keyword>
<proteinExistence type="predicted"/>
<feature type="transmembrane region" description="Helical" evidence="1">
    <location>
        <begin position="87"/>
        <end position="109"/>
    </location>
</feature>
<keyword evidence="1" id="KW-0472">Membrane</keyword>
<comment type="caution">
    <text evidence="2">The sequence shown here is derived from an EMBL/GenBank/DDBJ whole genome shotgun (WGS) entry which is preliminary data.</text>
</comment>
<feature type="transmembrane region" description="Helical" evidence="1">
    <location>
        <begin position="6"/>
        <end position="28"/>
    </location>
</feature>
<dbReference type="Proteomes" id="UP000636800">
    <property type="component" value="Unassembled WGS sequence"/>
</dbReference>
<sequence>MLLQEAAAIILANIYITLLMSIVCMQAFSAANKTFGKCIVGGGRGSCRVHSLGWRISLGSSDRLSSAHMNTQSDHIPHICCMLLQEAAAIILANIYITLLMSIVCMQAFSAANKTFGKCIVGGGRGSCRVHSLGWRISLGSSDRLSSAHMFSSPGSTSLLRGAPSPLHQNLLIFFCRTWHMHIK</sequence>
<gene>
    <name evidence="2" type="ORF">HPP92_016690</name>
</gene>
<protein>
    <submittedName>
        <fullName evidence="2">Uncharacterized protein</fullName>
    </submittedName>
</protein>
<keyword evidence="1" id="KW-1133">Transmembrane helix</keyword>
<name>A0A835URI1_VANPL</name>
<keyword evidence="3" id="KW-1185">Reference proteome</keyword>
<evidence type="ECO:0000313" key="2">
    <source>
        <dbReference type="EMBL" id="KAG0469990.1"/>
    </source>
</evidence>
<accession>A0A835URI1</accession>
<organism evidence="2 3">
    <name type="scientific">Vanilla planifolia</name>
    <name type="common">Vanilla</name>
    <dbReference type="NCBI Taxonomy" id="51239"/>
    <lineage>
        <taxon>Eukaryota</taxon>
        <taxon>Viridiplantae</taxon>
        <taxon>Streptophyta</taxon>
        <taxon>Embryophyta</taxon>
        <taxon>Tracheophyta</taxon>
        <taxon>Spermatophyta</taxon>
        <taxon>Magnoliopsida</taxon>
        <taxon>Liliopsida</taxon>
        <taxon>Asparagales</taxon>
        <taxon>Orchidaceae</taxon>
        <taxon>Vanilloideae</taxon>
        <taxon>Vanilleae</taxon>
        <taxon>Vanilla</taxon>
    </lineage>
</organism>
<evidence type="ECO:0000256" key="1">
    <source>
        <dbReference type="SAM" id="Phobius"/>
    </source>
</evidence>
<evidence type="ECO:0000313" key="3">
    <source>
        <dbReference type="Proteomes" id="UP000636800"/>
    </source>
</evidence>